<proteinExistence type="predicted"/>
<gene>
    <name evidence="1" type="ORF">CRENPOLYSF2_2940005</name>
</gene>
<accession>A0A1R4H9G6</accession>
<evidence type="ECO:0000313" key="1">
    <source>
        <dbReference type="EMBL" id="SJM92826.1"/>
    </source>
</evidence>
<reference evidence="2" key="1">
    <citation type="submission" date="2017-02" db="EMBL/GenBank/DDBJ databases">
        <authorList>
            <person name="Daims H."/>
        </authorList>
    </citation>
    <scope>NUCLEOTIDE SEQUENCE [LARGE SCALE GENOMIC DNA]</scope>
</reference>
<name>A0A1R4H9G6_9GAMM</name>
<dbReference type="OrthoDB" id="6025805at2"/>
<organism evidence="1 2">
    <name type="scientific">Crenothrix polyspora</name>
    <dbReference type="NCBI Taxonomy" id="360316"/>
    <lineage>
        <taxon>Bacteria</taxon>
        <taxon>Pseudomonadati</taxon>
        <taxon>Pseudomonadota</taxon>
        <taxon>Gammaproteobacteria</taxon>
        <taxon>Methylococcales</taxon>
        <taxon>Crenotrichaceae</taxon>
        <taxon>Crenothrix</taxon>
    </lineage>
</organism>
<sequence>MMNLLKTILITTAINVPLAVYVSTLIPKSVKTQGSVPIALTAKANDPVIAKQIDAVQQNDDVATLKADVVNLKLELAGLKEQMYSMAKVKAATAILGRDADKSVPRSDEEIRAEEEKHFAVQGEALESGFRQQTIAPIWSAEAMALIKAGLAKDKITGNTIVSLECRTHGCRLELANNGKNQTPDFVEFPQHIAGELSNVMVSQTESNDSSTVFYLSKEEFVLPD</sequence>
<dbReference type="RefSeq" id="WP_143341555.1">
    <property type="nucleotide sequence ID" value="NZ_FUKJ01000217.1"/>
</dbReference>
<dbReference type="EMBL" id="FUKJ01000217">
    <property type="protein sequence ID" value="SJM92826.1"/>
    <property type="molecule type" value="Genomic_DNA"/>
</dbReference>
<dbReference type="Proteomes" id="UP000195442">
    <property type="component" value="Unassembled WGS sequence"/>
</dbReference>
<dbReference type="AlphaFoldDB" id="A0A1R4H9G6"/>
<protein>
    <submittedName>
        <fullName evidence="1">Uncharacterized protein</fullName>
    </submittedName>
</protein>
<keyword evidence="2" id="KW-1185">Reference proteome</keyword>
<evidence type="ECO:0000313" key="2">
    <source>
        <dbReference type="Proteomes" id="UP000195442"/>
    </source>
</evidence>